<reference evidence="1 2" key="1">
    <citation type="submission" date="2020-07" db="EMBL/GenBank/DDBJ databases">
        <authorList>
            <person name="Feng X."/>
        </authorList>
    </citation>
    <scope>NUCLEOTIDE SEQUENCE [LARGE SCALE GENOMIC DNA]</scope>
    <source>
        <strain evidence="1 2">JCM23202</strain>
    </source>
</reference>
<dbReference type="PANTHER" id="PTHR12905:SF0">
    <property type="entry name" value="CALCINEURIN-LIKE PHOSPHOESTERASE DOMAIN-CONTAINING PROTEIN"/>
    <property type="match status" value="1"/>
</dbReference>
<sequence>MLTSIKQYQDHDLRAMTKLNEEEIEYLYAGIVFEDPEPSFEVMGRARRARAWKLLDFVARLHIEHDDQCARARMSLSYAYRKLGRQEEADKCIDEAFKTCEDQAELELEIARMLAFDGRLDQAKSHLETYAHLIREEESVNPDTEAILEAFREDREPPASALPPPKPDPFPCINTNTNPYIDFTVLSDTAGLNDRFDLSGDALIHCGNFYASGETDPGLQRLKAWFARQDFKRKFIVPGHNDYPLLEAASQGAEAIEGFEILNGKLAEIGGFKIYGASFFSRLENERFGLRSAEETLAAAEAIPDDIDLLATHMPPFGILDDSIPGTNKGCPILRERVRWIAPRYHVFGHDEGYGYDRDNGTKFNNVSQHGSFWLLPLAHTKQTQAEGHVNAVRDACS</sequence>
<gene>
    <name evidence="1" type="ORF">H5P27_06125</name>
</gene>
<evidence type="ECO:0000313" key="2">
    <source>
        <dbReference type="Proteomes" id="UP000526501"/>
    </source>
</evidence>
<dbReference type="AlphaFoldDB" id="A0A7X1E7W4"/>
<dbReference type="RefSeq" id="WP_185659485.1">
    <property type="nucleotide sequence ID" value="NZ_CAWPOO010000006.1"/>
</dbReference>
<dbReference type="SUPFAM" id="SSF48452">
    <property type="entry name" value="TPR-like"/>
    <property type="match status" value="1"/>
</dbReference>
<dbReference type="Gene3D" id="1.25.40.10">
    <property type="entry name" value="Tetratricopeptide repeat domain"/>
    <property type="match status" value="1"/>
</dbReference>
<dbReference type="Proteomes" id="UP000526501">
    <property type="component" value="Unassembled WGS sequence"/>
</dbReference>
<dbReference type="PANTHER" id="PTHR12905">
    <property type="entry name" value="METALLOPHOSPHOESTERASE"/>
    <property type="match status" value="1"/>
</dbReference>
<keyword evidence="2" id="KW-1185">Reference proteome</keyword>
<evidence type="ECO:0008006" key="3">
    <source>
        <dbReference type="Google" id="ProtNLM"/>
    </source>
</evidence>
<evidence type="ECO:0000313" key="1">
    <source>
        <dbReference type="EMBL" id="MBC2605616.1"/>
    </source>
</evidence>
<dbReference type="SUPFAM" id="SSF56300">
    <property type="entry name" value="Metallo-dependent phosphatases"/>
    <property type="match status" value="1"/>
</dbReference>
<accession>A0A7X1E7W4</accession>
<dbReference type="Gene3D" id="3.60.21.10">
    <property type="match status" value="1"/>
</dbReference>
<proteinExistence type="predicted"/>
<protein>
    <recommendedName>
        <fullName evidence="3">Calcineurin-like phosphoesterase domain-containing protein</fullName>
    </recommendedName>
</protein>
<dbReference type="InterPro" id="IPR051693">
    <property type="entry name" value="UPF0046_metallophosphoest"/>
</dbReference>
<dbReference type="EMBL" id="JACHVC010000006">
    <property type="protein sequence ID" value="MBC2605616.1"/>
    <property type="molecule type" value="Genomic_DNA"/>
</dbReference>
<organism evidence="1 2">
    <name type="scientific">Pelagicoccus albus</name>
    <dbReference type="NCBI Taxonomy" id="415222"/>
    <lineage>
        <taxon>Bacteria</taxon>
        <taxon>Pseudomonadati</taxon>
        <taxon>Verrucomicrobiota</taxon>
        <taxon>Opitutia</taxon>
        <taxon>Puniceicoccales</taxon>
        <taxon>Pelagicoccaceae</taxon>
        <taxon>Pelagicoccus</taxon>
    </lineage>
</organism>
<name>A0A7X1E7W4_9BACT</name>
<dbReference type="InterPro" id="IPR011990">
    <property type="entry name" value="TPR-like_helical_dom_sf"/>
</dbReference>
<dbReference type="InterPro" id="IPR029052">
    <property type="entry name" value="Metallo-depent_PP-like"/>
</dbReference>
<comment type="caution">
    <text evidence="1">The sequence shown here is derived from an EMBL/GenBank/DDBJ whole genome shotgun (WGS) entry which is preliminary data.</text>
</comment>